<evidence type="ECO:0000256" key="1">
    <source>
        <dbReference type="SAM" id="MobiDB-lite"/>
    </source>
</evidence>
<dbReference type="AlphaFoldDB" id="A0A2I0LQ81"/>
<feature type="non-terminal residue" evidence="2">
    <location>
        <position position="1"/>
    </location>
</feature>
<dbReference type="Proteomes" id="UP000053872">
    <property type="component" value="Unassembled WGS sequence"/>
</dbReference>
<evidence type="ECO:0000313" key="2">
    <source>
        <dbReference type="EMBL" id="PKK19579.1"/>
    </source>
</evidence>
<keyword evidence="3" id="KW-1185">Reference proteome</keyword>
<name>A0A2I0LQ81_COLLI</name>
<protein>
    <submittedName>
        <fullName evidence="2">Putative LOC102095904</fullName>
    </submittedName>
</protein>
<dbReference type="EMBL" id="AKCR02000143">
    <property type="protein sequence ID" value="PKK19579.1"/>
    <property type="molecule type" value="Genomic_DNA"/>
</dbReference>
<reference evidence="2 3" key="1">
    <citation type="journal article" date="2013" name="Science">
        <title>Genomic diversity and evolution of the head crest in the rock pigeon.</title>
        <authorList>
            <person name="Shapiro M.D."/>
            <person name="Kronenberg Z."/>
            <person name="Li C."/>
            <person name="Domyan E.T."/>
            <person name="Pan H."/>
            <person name="Campbell M."/>
            <person name="Tan H."/>
            <person name="Huff C.D."/>
            <person name="Hu H."/>
            <person name="Vickrey A.I."/>
            <person name="Nielsen S.C."/>
            <person name="Stringham S.A."/>
            <person name="Hu H."/>
            <person name="Willerslev E."/>
            <person name="Gilbert M.T."/>
            <person name="Yandell M."/>
            <person name="Zhang G."/>
            <person name="Wang J."/>
        </authorList>
    </citation>
    <scope>NUCLEOTIDE SEQUENCE [LARGE SCALE GENOMIC DNA]</scope>
    <source>
        <tissue evidence="2">Blood</tissue>
    </source>
</reference>
<evidence type="ECO:0000313" key="3">
    <source>
        <dbReference type="Proteomes" id="UP000053872"/>
    </source>
</evidence>
<accession>A0A2I0LQ81</accession>
<feature type="region of interest" description="Disordered" evidence="1">
    <location>
        <begin position="100"/>
        <end position="162"/>
    </location>
</feature>
<comment type="caution">
    <text evidence="2">The sequence shown here is derived from an EMBL/GenBank/DDBJ whole genome shotgun (WGS) entry which is preliminary data.</text>
</comment>
<proteinExistence type="predicted"/>
<organism evidence="2 3">
    <name type="scientific">Columba livia</name>
    <name type="common">Rock dove</name>
    <dbReference type="NCBI Taxonomy" id="8932"/>
    <lineage>
        <taxon>Eukaryota</taxon>
        <taxon>Metazoa</taxon>
        <taxon>Chordata</taxon>
        <taxon>Craniata</taxon>
        <taxon>Vertebrata</taxon>
        <taxon>Euteleostomi</taxon>
        <taxon>Archelosauria</taxon>
        <taxon>Archosauria</taxon>
        <taxon>Dinosauria</taxon>
        <taxon>Saurischia</taxon>
        <taxon>Theropoda</taxon>
        <taxon>Coelurosauria</taxon>
        <taxon>Aves</taxon>
        <taxon>Neognathae</taxon>
        <taxon>Neoaves</taxon>
        <taxon>Columbimorphae</taxon>
        <taxon>Columbiformes</taxon>
        <taxon>Columbidae</taxon>
        <taxon>Columba</taxon>
    </lineage>
</organism>
<dbReference type="InParanoid" id="A0A2I0LQ81"/>
<gene>
    <name evidence="2" type="ORF">A306_00012037</name>
</gene>
<sequence>LGAPRAKDVHFGHVSPWRRAASADPELLLQHSWGLDYGQAGKEFYLVALDKQQPQRLDGLFWSQSPGAFAALSLTLCCRHGASPSLRPLLCARLEPLGFPQQTESPEEPGGLSDPTSICKGRRFKGAHGEERASGASQPRDSREPGLSTPCREHGFPDDSSVATNYSRDCPVAFLCVSPVPGEDQDTR</sequence>